<reference evidence="3 4" key="1">
    <citation type="submission" date="2024-06" db="EMBL/GenBank/DDBJ databases">
        <title>Sorghum-associated microbial communities from plants grown in Nebraska, USA.</title>
        <authorList>
            <person name="Schachtman D."/>
        </authorList>
    </citation>
    <scope>NUCLEOTIDE SEQUENCE [LARGE SCALE GENOMIC DNA]</scope>
    <source>
        <strain evidence="3 4">1288</strain>
    </source>
</reference>
<protein>
    <submittedName>
        <fullName evidence="3">Uncharacterized protein</fullName>
    </submittedName>
</protein>
<evidence type="ECO:0000256" key="1">
    <source>
        <dbReference type="SAM" id="Phobius"/>
    </source>
</evidence>
<gene>
    <name evidence="3" type="ORF">ABIC55_002224</name>
</gene>
<sequence>MKLMKKVITLALVFSMFFFGVFQNHNMASAQTNLESVEVTSELKSYLQTEKIDFAETPNQRIFSTIYDDIEYVLTYFITDDTYEAKAYDVNTREELDIQELKEAQIREGKVLPAPDGIESGIVTQRFALPLIPVSGWVLEHLIAMALAASLVTVIVVSKDKIKAELEERLKRKNPTIIYRGGSSTATNHTLITTDKNGLSYYKTMPKGKFTVTTKEAVDSTKVLKAVLDGGNHVSVKPVKASDMQGWIDSRANADKKPHKFTRLLQAISISSNN</sequence>
<feature type="transmembrane region" description="Helical" evidence="1">
    <location>
        <begin position="137"/>
        <end position="157"/>
    </location>
</feature>
<accession>A0ABV2K8G4</accession>
<dbReference type="EMBL" id="JBEPME010000002">
    <property type="protein sequence ID" value="MET3657137.1"/>
    <property type="molecule type" value="Genomic_DNA"/>
</dbReference>
<feature type="chain" id="PRO_5045650382" evidence="2">
    <location>
        <begin position="31"/>
        <end position="274"/>
    </location>
</feature>
<feature type="signal peptide" evidence="2">
    <location>
        <begin position="1"/>
        <end position="30"/>
    </location>
</feature>
<keyword evidence="1" id="KW-0472">Membrane</keyword>
<evidence type="ECO:0000313" key="4">
    <source>
        <dbReference type="Proteomes" id="UP001549104"/>
    </source>
</evidence>
<keyword evidence="1" id="KW-0812">Transmembrane</keyword>
<keyword evidence="4" id="KW-1185">Reference proteome</keyword>
<comment type="caution">
    <text evidence="3">The sequence shown here is derived from an EMBL/GenBank/DDBJ whole genome shotgun (WGS) entry which is preliminary data.</text>
</comment>
<organism evidence="3 4">
    <name type="scientific">Sporosarcina psychrophila</name>
    <name type="common">Bacillus psychrophilus</name>
    <dbReference type="NCBI Taxonomy" id="1476"/>
    <lineage>
        <taxon>Bacteria</taxon>
        <taxon>Bacillati</taxon>
        <taxon>Bacillota</taxon>
        <taxon>Bacilli</taxon>
        <taxon>Bacillales</taxon>
        <taxon>Caryophanaceae</taxon>
        <taxon>Sporosarcina</taxon>
    </lineage>
</organism>
<keyword evidence="1" id="KW-1133">Transmembrane helix</keyword>
<name>A0ABV2K8G4_SPOPS</name>
<keyword evidence="2" id="KW-0732">Signal</keyword>
<proteinExistence type="predicted"/>
<evidence type="ECO:0000313" key="3">
    <source>
        <dbReference type="EMBL" id="MET3657137.1"/>
    </source>
</evidence>
<dbReference type="RefSeq" id="WP_342538287.1">
    <property type="nucleotide sequence ID" value="NZ_JBEPME010000002.1"/>
</dbReference>
<evidence type="ECO:0000256" key="2">
    <source>
        <dbReference type="SAM" id="SignalP"/>
    </source>
</evidence>
<dbReference type="Proteomes" id="UP001549104">
    <property type="component" value="Unassembled WGS sequence"/>
</dbReference>